<keyword evidence="4" id="KW-1185">Reference proteome</keyword>
<feature type="transmembrane region" description="Helical" evidence="2">
    <location>
        <begin position="12"/>
        <end position="35"/>
    </location>
</feature>
<dbReference type="Proteomes" id="UP000248544">
    <property type="component" value="Unassembled WGS sequence"/>
</dbReference>
<keyword evidence="2" id="KW-0472">Membrane</keyword>
<dbReference type="EMBL" id="POUA01000360">
    <property type="protein sequence ID" value="PZG29983.1"/>
    <property type="molecule type" value="Genomic_DNA"/>
</dbReference>
<dbReference type="InterPro" id="IPR036259">
    <property type="entry name" value="MFS_trans_sf"/>
</dbReference>
<evidence type="ECO:0000256" key="1">
    <source>
        <dbReference type="SAM" id="MobiDB-lite"/>
    </source>
</evidence>
<dbReference type="SUPFAM" id="SSF103473">
    <property type="entry name" value="MFS general substrate transporter"/>
    <property type="match status" value="1"/>
</dbReference>
<proteinExistence type="predicted"/>
<feature type="transmembrane region" description="Helical" evidence="2">
    <location>
        <begin position="122"/>
        <end position="139"/>
    </location>
</feature>
<evidence type="ECO:0000256" key="2">
    <source>
        <dbReference type="SAM" id="Phobius"/>
    </source>
</evidence>
<keyword evidence="2" id="KW-0812">Transmembrane</keyword>
<organism evidence="3 4">
    <name type="scientific">Spongiactinospora gelatinilytica</name>
    <dbReference type="NCBI Taxonomy" id="2666298"/>
    <lineage>
        <taxon>Bacteria</taxon>
        <taxon>Bacillati</taxon>
        <taxon>Actinomycetota</taxon>
        <taxon>Actinomycetes</taxon>
        <taxon>Streptosporangiales</taxon>
        <taxon>Streptosporangiaceae</taxon>
        <taxon>Spongiactinospora</taxon>
    </lineage>
</organism>
<accession>A0A2W2F442</accession>
<feature type="transmembrane region" description="Helical" evidence="2">
    <location>
        <begin position="66"/>
        <end position="91"/>
    </location>
</feature>
<evidence type="ECO:0000313" key="3">
    <source>
        <dbReference type="EMBL" id="PZG29983.1"/>
    </source>
</evidence>
<gene>
    <name evidence="3" type="ORF">C1I98_31495</name>
</gene>
<evidence type="ECO:0000313" key="4">
    <source>
        <dbReference type="Proteomes" id="UP000248544"/>
    </source>
</evidence>
<protein>
    <submittedName>
        <fullName evidence="3">Uncharacterized protein</fullName>
    </submittedName>
</protein>
<feature type="transmembrane region" description="Helical" evidence="2">
    <location>
        <begin position="41"/>
        <end position="59"/>
    </location>
</feature>
<dbReference type="RefSeq" id="WP_111171016.1">
    <property type="nucleotide sequence ID" value="NZ_POUA01000360.1"/>
</dbReference>
<sequence>MAHSDTTPRSGLVAGIAVGLIATVVGAGAYGAIVVITGRELGIAAIGIGAIIGVAMMAVRPTSPVLPALAALFALIGCALGQIGAVTQLLINELAKENITMGHAEALTNVIGGFGAFIGEKPIILLFWVISAAAGFSFVNNKVKAARAAHLEPQAGAKGPGGPMPGSFGAPGQAPAGTPPQDGGAKHPGA</sequence>
<feature type="region of interest" description="Disordered" evidence="1">
    <location>
        <begin position="153"/>
        <end position="190"/>
    </location>
</feature>
<comment type="caution">
    <text evidence="3">The sequence shown here is derived from an EMBL/GenBank/DDBJ whole genome shotgun (WGS) entry which is preliminary data.</text>
</comment>
<keyword evidence="2" id="KW-1133">Transmembrane helix</keyword>
<name>A0A2W2F442_9ACTN</name>
<dbReference type="AlphaFoldDB" id="A0A2W2F442"/>
<feature type="compositionally biased region" description="Low complexity" evidence="1">
    <location>
        <begin position="170"/>
        <end position="183"/>
    </location>
</feature>
<reference evidence="3 4" key="1">
    <citation type="submission" date="2018-01" db="EMBL/GenBank/DDBJ databases">
        <title>Draft genome sequence of Sphaerisporangium sp. 7K107.</title>
        <authorList>
            <person name="Sahin N."/>
            <person name="Saygin H."/>
            <person name="Ay H."/>
        </authorList>
    </citation>
    <scope>NUCLEOTIDE SEQUENCE [LARGE SCALE GENOMIC DNA]</scope>
    <source>
        <strain evidence="3 4">7K107</strain>
    </source>
</reference>